<keyword evidence="6" id="KW-0539">Nucleus</keyword>
<dbReference type="InterPro" id="IPR041885">
    <property type="entry name" value="MAN1_winged_helix_dom"/>
</dbReference>
<dbReference type="OrthoDB" id="5376590at2759"/>
<evidence type="ECO:0000256" key="2">
    <source>
        <dbReference type="ARBA" id="ARBA00022553"/>
    </source>
</evidence>
<dbReference type="Pfam" id="PF09402">
    <property type="entry name" value="MSC"/>
    <property type="match status" value="1"/>
</dbReference>
<proteinExistence type="predicted"/>
<keyword evidence="11" id="KW-1185">Reference proteome</keyword>
<protein>
    <submittedName>
        <fullName evidence="10">Inner nuclear membrane protein SRC1</fullName>
    </submittedName>
</protein>
<evidence type="ECO:0000256" key="1">
    <source>
        <dbReference type="ARBA" id="ARBA00004540"/>
    </source>
</evidence>
<evidence type="ECO:0000259" key="8">
    <source>
        <dbReference type="Pfam" id="PF09402"/>
    </source>
</evidence>
<dbReference type="GO" id="GO:0005637">
    <property type="term" value="C:nuclear inner membrane"/>
    <property type="evidence" value="ECO:0007669"/>
    <property type="project" value="UniProtKB-SubCell"/>
</dbReference>
<dbReference type="Proteomes" id="UP000620124">
    <property type="component" value="Unassembled WGS sequence"/>
</dbReference>
<feature type="compositionally biased region" description="Polar residues" evidence="7">
    <location>
        <begin position="197"/>
        <end position="208"/>
    </location>
</feature>
<evidence type="ECO:0000256" key="7">
    <source>
        <dbReference type="SAM" id="MobiDB-lite"/>
    </source>
</evidence>
<evidence type="ECO:0000256" key="6">
    <source>
        <dbReference type="ARBA" id="ARBA00023242"/>
    </source>
</evidence>
<feature type="domain" description="HeH/LEM" evidence="9">
    <location>
        <begin position="22"/>
        <end position="55"/>
    </location>
</feature>
<evidence type="ECO:0000256" key="3">
    <source>
        <dbReference type="ARBA" id="ARBA00022692"/>
    </source>
</evidence>
<feature type="region of interest" description="Disordered" evidence="7">
    <location>
        <begin position="281"/>
        <end position="330"/>
    </location>
</feature>
<keyword evidence="3" id="KW-0812">Transmembrane</keyword>
<dbReference type="InterPro" id="IPR044780">
    <property type="entry name" value="Heh2/Src1"/>
</dbReference>
<evidence type="ECO:0000313" key="11">
    <source>
        <dbReference type="Proteomes" id="UP000620124"/>
    </source>
</evidence>
<evidence type="ECO:0000256" key="5">
    <source>
        <dbReference type="ARBA" id="ARBA00023136"/>
    </source>
</evidence>
<comment type="caution">
    <text evidence="10">The sequence shown here is derived from an EMBL/GenBank/DDBJ whole genome shotgun (WGS) entry which is preliminary data.</text>
</comment>
<evidence type="ECO:0000256" key="4">
    <source>
        <dbReference type="ARBA" id="ARBA00022989"/>
    </source>
</evidence>
<keyword evidence="2" id="KW-0597">Phosphoprotein</keyword>
<name>A0A8H6XBN1_9AGAR</name>
<dbReference type="InterPro" id="IPR018996">
    <property type="entry name" value="Man1/Src1-like_C"/>
</dbReference>
<comment type="subcellular location">
    <subcellularLocation>
        <location evidence="1">Nucleus inner membrane</location>
    </subcellularLocation>
</comment>
<feature type="compositionally biased region" description="Basic residues" evidence="7">
    <location>
        <begin position="211"/>
        <end position="227"/>
    </location>
</feature>
<feature type="compositionally biased region" description="Basic residues" evidence="7">
    <location>
        <begin position="98"/>
        <end position="108"/>
    </location>
</feature>
<keyword evidence="5" id="KW-0472">Membrane</keyword>
<dbReference type="Pfam" id="PF12949">
    <property type="entry name" value="HeH"/>
    <property type="match status" value="1"/>
</dbReference>
<dbReference type="GO" id="GO:0005783">
    <property type="term" value="C:endoplasmic reticulum"/>
    <property type="evidence" value="ECO:0007669"/>
    <property type="project" value="TreeGrafter"/>
</dbReference>
<gene>
    <name evidence="10" type="ORF">MVEN_02058000</name>
</gene>
<keyword evidence="4" id="KW-1133">Transmembrane helix</keyword>
<sequence length="798" mass="87101">MSRLTSAQIIAQGHYLDPDFEPGSLTVSQLLGVLGYHNIVYPTPYSKPKLIALFDAEIKSRASKFKKERLKAEASIASDDGITDGHTGEPLAAARKAAPVRRSSRRLSRAPSEDVEEEPPRPDPPKRRRSSAQPNLGGPSRKIEPVEPVLVEESEPEEEEEELPVRKIGRSKKTAQAAGQQGRRASHAEDSGWEDNNVFQSGAESSSPARPRAKTTRKSVGPRKTRKSVSAPPEVLPSSSPLGVKDEPMYSPPQSKFEPQLPPSVTRETRLLAPKFNQPAFVLPTSPKQEQDETLDIGGDTDFADDGPTEDYGGDDGGLEDEEAEEEEEEDHNAVIARRIAEGGNQIALRPPPAERLSTAGVLIRVLMALLALATSGVVVNYKLESAPIGYCAAGRDTNPTLDALRARRVAVEACNAENHTLLPDGTPCPLPALPGVPHPDACTPCPAHATCSQFRVEKCDTGYLLKSHPLLFFLPPPAGSKPHSGDTVDTMWQVIGNVTDGLPGFGSVGLPPRCVEDPERKLRIGALGRAVELELGAMHGRRKCAPRPPSLYANEGGEARRWGDDIDTLKNLMRQKATPMKNREKLLANFEHDYQEAIQQLSEWGGIIIEEDARSGKRYIAVKEPHLSWDCAIRIKLRNTWKQWQATVCGKLGSASSDHVCPDPGLLTEWVYAGLFVLFVGGLYTRYQRAQGRVEAARVAGLVQTALDTLRAQERAYHVDPLSASAPYLSSLQLRDVVLAEEHSVPARARLWAKVERVVEGNANVRANLEEVGGGDEMRVWRWVGAPSPTKGRISNE</sequence>
<dbReference type="GO" id="GO:0034399">
    <property type="term" value="C:nuclear periphery"/>
    <property type="evidence" value="ECO:0007669"/>
    <property type="project" value="TreeGrafter"/>
</dbReference>
<dbReference type="PANTHER" id="PTHR47808">
    <property type="entry name" value="INNER NUCLEAR MEMBRANE PROTEIN HEH2-RELATED"/>
    <property type="match status" value="1"/>
</dbReference>
<dbReference type="PANTHER" id="PTHR47808:SF2">
    <property type="entry name" value="LEM DOMAIN-CONTAINING PROTEIN 2"/>
    <property type="match status" value="1"/>
</dbReference>
<dbReference type="GO" id="GO:0071763">
    <property type="term" value="P:nuclear membrane organization"/>
    <property type="evidence" value="ECO:0007669"/>
    <property type="project" value="TreeGrafter"/>
</dbReference>
<dbReference type="EMBL" id="JACAZI010000021">
    <property type="protein sequence ID" value="KAF7338325.1"/>
    <property type="molecule type" value="Genomic_DNA"/>
</dbReference>
<dbReference type="InterPro" id="IPR025856">
    <property type="entry name" value="HeH/LEM_domain"/>
</dbReference>
<feature type="region of interest" description="Disordered" evidence="7">
    <location>
        <begin position="79"/>
        <end position="264"/>
    </location>
</feature>
<dbReference type="Gene3D" id="1.10.10.1180">
    <property type="entry name" value="MAN1, winged-helix domain"/>
    <property type="match status" value="1"/>
</dbReference>
<feature type="compositionally biased region" description="Acidic residues" evidence="7">
    <location>
        <begin position="150"/>
        <end position="162"/>
    </location>
</feature>
<accession>A0A8H6XBN1</accession>
<dbReference type="AlphaFoldDB" id="A0A8H6XBN1"/>
<feature type="compositionally biased region" description="Acidic residues" evidence="7">
    <location>
        <begin position="302"/>
        <end position="330"/>
    </location>
</feature>
<feature type="domain" description="Man1/Src1-like C-terminal" evidence="8">
    <location>
        <begin position="371"/>
        <end position="786"/>
    </location>
</feature>
<dbReference type="GO" id="GO:0003682">
    <property type="term" value="F:chromatin binding"/>
    <property type="evidence" value="ECO:0007669"/>
    <property type="project" value="InterPro"/>
</dbReference>
<reference evidence="10" key="1">
    <citation type="submission" date="2020-05" db="EMBL/GenBank/DDBJ databases">
        <title>Mycena genomes resolve the evolution of fungal bioluminescence.</title>
        <authorList>
            <person name="Tsai I.J."/>
        </authorList>
    </citation>
    <scope>NUCLEOTIDE SEQUENCE</scope>
    <source>
        <strain evidence="10">CCC161011</strain>
    </source>
</reference>
<evidence type="ECO:0000313" key="10">
    <source>
        <dbReference type="EMBL" id="KAF7338325.1"/>
    </source>
</evidence>
<evidence type="ECO:0000259" key="9">
    <source>
        <dbReference type="Pfam" id="PF12949"/>
    </source>
</evidence>
<organism evidence="10 11">
    <name type="scientific">Mycena venus</name>
    <dbReference type="NCBI Taxonomy" id="2733690"/>
    <lineage>
        <taxon>Eukaryota</taxon>
        <taxon>Fungi</taxon>
        <taxon>Dikarya</taxon>
        <taxon>Basidiomycota</taxon>
        <taxon>Agaricomycotina</taxon>
        <taxon>Agaricomycetes</taxon>
        <taxon>Agaricomycetidae</taxon>
        <taxon>Agaricales</taxon>
        <taxon>Marasmiineae</taxon>
        <taxon>Mycenaceae</taxon>
        <taxon>Mycena</taxon>
    </lineage>
</organism>